<evidence type="ECO:0000313" key="3">
    <source>
        <dbReference type="Proteomes" id="UP000239471"/>
    </source>
</evidence>
<gene>
    <name evidence="2" type="primary">ytpA</name>
    <name evidence="2" type="ORF">CLVI_09830</name>
</gene>
<dbReference type="EMBL" id="PVXQ01000007">
    <property type="protein sequence ID" value="PRR83434.1"/>
    <property type="molecule type" value="Genomic_DNA"/>
</dbReference>
<reference evidence="2 3" key="1">
    <citation type="submission" date="2018-03" db="EMBL/GenBank/DDBJ databases">
        <title>Genome sequence of Clostridium vincentii DSM 10228.</title>
        <authorList>
            <person name="Poehlein A."/>
            <person name="Daniel R."/>
        </authorList>
    </citation>
    <scope>NUCLEOTIDE SEQUENCE [LARGE SCALE GENOMIC DNA]</scope>
    <source>
        <strain evidence="2 3">DSM 10228</strain>
    </source>
</reference>
<name>A0A2T0BHS2_9CLOT</name>
<feature type="domain" description="Serine aminopeptidase S33" evidence="1">
    <location>
        <begin position="25"/>
        <end position="289"/>
    </location>
</feature>
<dbReference type="Pfam" id="PF12146">
    <property type="entry name" value="Hydrolase_4"/>
    <property type="match status" value="1"/>
</dbReference>
<keyword evidence="2" id="KW-0378">Hydrolase</keyword>
<protein>
    <submittedName>
        <fullName evidence="2">Phospholipase YtpA</fullName>
        <ecNumber evidence="2">3.1.1.-</ecNumber>
    </submittedName>
</protein>
<sequence length="306" mass="35315">MEQFNFIDEEKKRIVYYKWKSDDNNVKGIVQIAHGMEERAGRYDYFAKKLNKAGYVVYANDHRGHGATAKNKEDLGYIADNDGFNLMVKDMHQLTDIIKDENPNIPVILFGHSMGSFLSLRYVELYGENIDSLILSGTNGKPKSITKLGILISKHEIKKHGRKHLSNVMERLAIGGYNKNFMPYRTSSDWLSSDKEEVDKFVADEYCGFICTSSFYFDLLRGLWEMHETNNLGRIPKRLPIHMVSGEMDPVGNQGKGVISLYETLKKIGLENVNYKLYKDGRHEMLHEINKDEVIHNIIEWIKKDI</sequence>
<dbReference type="InterPro" id="IPR029058">
    <property type="entry name" value="AB_hydrolase_fold"/>
</dbReference>
<dbReference type="PANTHER" id="PTHR11614">
    <property type="entry name" value="PHOSPHOLIPASE-RELATED"/>
    <property type="match status" value="1"/>
</dbReference>
<dbReference type="SUPFAM" id="SSF53474">
    <property type="entry name" value="alpha/beta-Hydrolases"/>
    <property type="match status" value="1"/>
</dbReference>
<keyword evidence="3" id="KW-1185">Reference proteome</keyword>
<dbReference type="AlphaFoldDB" id="A0A2T0BHS2"/>
<proteinExistence type="predicted"/>
<dbReference type="Proteomes" id="UP000239471">
    <property type="component" value="Unassembled WGS sequence"/>
</dbReference>
<dbReference type="RefSeq" id="WP_106059007.1">
    <property type="nucleotide sequence ID" value="NZ_PVXQ01000007.1"/>
</dbReference>
<evidence type="ECO:0000313" key="2">
    <source>
        <dbReference type="EMBL" id="PRR83434.1"/>
    </source>
</evidence>
<dbReference type="InterPro" id="IPR051044">
    <property type="entry name" value="MAG_DAG_Lipase"/>
</dbReference>
<dbReference type="GO" id="GO:0016787">
    <property type="term" value="F:hydrolase activity"/>
    <property type="evidence" value="ECO:0007669"/>
    <property type="project" value="UniProtKB-KW"/>
</dbReference>
<evidence type="ECO:0000259" key="1">
    <source>
        <dbReference type="Pfam" id="PF12146"/>
    </source>
</evidence>
<dbReference type="InterPro" id="IPR022742">
    <property type="entry name" value="Hydrolase_4"/>
</dbReference>
<dbReference type="Gene3D" id="3.40.50.1820">
    <property type="entry name" value="alpha/beta hydrolase"/>
    <property type="match status" value="1"/>
</dbReference>
<accession>A0A2T0BHS2</accession>
<dbReference type="OrthoDB" id="9806902at2"/>
<organism evidence="2 3">
    <name type="scientific">Clostridium vincentii</name>
    <dbReference type="NCBI Taxonomy" id="52704"/>
    <lineage>
        <taxon>Bacteria</taxon>
        <taxon>Bacillati</taxon>
        <taxon>Bacillota</taxon>
        <taxon>Clostridia</taxon>
        <taxon>Eubacteriales</taxon>
        <taxon>Clostridiaceae</taxon>
        <taxon>Clostridium</taxon>
    </lineage>
</organism>
<dbReference type="EC" id="3.1.1.-" evidence="2"/>
<comment type="caution">
    <text evidence="2">The sequence shown here is derived from an EMBL/GenBank/DDBJ whole genome shotgun (WGS) entry which is preliminary data.</text>
</comment>